<accession>A0A812LBR5</accession>
<protein>
    <submittedName>
        <fullName evidence="1">Uncharacterized protein</fullName>
    </submittedName>
</protein>
<organism evidence="1 2">
    <name type="scientific">Symbiodinium pilosum</name>
    <name type="common">Dinoflagellate</name>
    <dbReference type="NCBI Taxonomy" id="2952"/>
    <lineage>
        <taxon>Eukaryota</taxon>
        <taxon>Sar</taxon>
        <taxon>Alveolata</taxon>
        <taxon>Dinophyceae</taxon>
        <taxon>Suessiales</taxon>
        <taxon>Symbiodiniaceae</taxon>
        <taxon>Symbiodinium</taxon>
    </lineage>
</organism>
<evidence type="ECO:0000313" key="2">
    <source>
        <dbReference type="Proteomes" id="UP000649617"/>
    </source>
</evidence>
<comment type="caution">
    <text evidence="1">The sequence shown here is derived from an EMBL/GenBank/DDBJ whole genome shotgun (WGS) entry which is preliminary data.</text>
</comment>
<sequence>MKAPEATLRLPPQGMWPPLPPRYVISERGLQQWKEGIRQWEEEVNQQSSSQLRALYENTARVVLGELLSSQLLEPEVGGARRALFSAWANVMIFCFQRYLPLQHKPFRVPGNWSEEVIGLQVLHFASRFLRDAQSMSQRCLSILLFEKLVGLQGLEY</sequence>
<proteinExistence type="predicted"/>
<gene>
    <name evidence="1" type="ORF">SPIL2461_LOCUS4032</name>
</gene>
<dbReference type="EMBL" id="CAJNIZ010005147">
    <property type="protein sequence ID" value="CAE7239295.1"/>
    <property type="molecule type" value="Genomic_DNA"/>
</dbReference>
<dbReference type="OrthoDB" id="434017at2759"/>
<reference evidence="1" key="1">
    <citation type="submission" date="2021-02" db="EMBL/GenBank/DDBJ databases">
        <authorList>
            <person name="Dougan E. K."/>
            <person name="Rhodes N."/>
            <person name="Thang M."/>
            <person name="Chan C."/>
        </authorList>
    </citation>
    <scope>NUCLEOTIDE SEQUENCE</scope>
</reference>
<name>A0A812LBR5_SYMPI</name>
<dbReference type="Proteomes" id="UP000649617">
    <property type="component" value="Unassembled WGS sequence"/>
</dbReference>
<evidence type="ECO:0000313" key="1">
    <source>
        <dbReference type="EMBL" id="CAE7239295.1"/>
    </source>
</evidence>
<keyword evidence="2" id="KW-1185">Reference proteome</keyword>
<dbReference type="AlphaFoldDB" id="A0A812LBR5"/>